<evidence type="ECO:0000256" key="6">
    <source>
        <dbReference type="ARBA" id="ARBA00023310"/>
    </source>
</evidence>
<sequence>MQEIIIAKKYARALAACSNIEQLTEIYNVYSSLESAFTLYRFYEIINSPIVSKEDKLNLLYSLIHSLNQKLDSKSQRFLAVLAENSRLSLIPAISTELKKIIDYKRNIYLATLYSNEQISNDTLQKIKTNLEKKLHVSLEIFQEIDFHIDGIRLNVPDLGIEIVFLKNNFIKELQDFILKAF</sequence>
<dbReference type="PANTHER" id="PTHR11910">
    <property type="entry name" value="ATP SYNTHASE DELTA CHAIN"/>
    <property type="match status" value="1"/>
</dbReference>
<dbReference type="SUPFAM" id="SSF47928">
    <property type="entry name" value="N-terminal domain of the delta subunit of the F1F0-ATP synthase"/>
    <property type="match status" value="1"/>
</dbReference>
<dbReference type="NCBIfam" id="TIGR01145">
    <property type="entry name" value="ATP_synt_delta"/>
    <property type="match status" value="1"/>
</dbReference>
<evidence type="ECO:0000256" key="5">
    <source>
        <dbReference type="ARBA" id="ARBA00023136"/>
    </source>
</evidence>
<comment type="subcellular location">
    <subcellularLocation>
        <location evidence="7">Cell membrane</location>
        <topology evidence="7">Peripheral membrane protein</topology>
    </subcellularLocation>
    <subcellularLocation>
        <location evidence="1">Membrane</location>
    </subcellularLocation>
</comment>
<dbReference type="PRINTS" id="PR00125">
    <property type="entry name" value="ATPASEDELTA"/>
</dbReference>
<dbReference type="Pfam" id="PF00213">
    <property type="entry name" value="OSCP"/>
    <property type="match status" value="1"/>
</dbReference>
<dbReference type="HAMAP" id="MF_01416">
    <property type="entry name" value="ATP_synth_delta_bact"/>
    <property type="match status" value="1"/>
</dbReference>
<evidence type="ECO:0000256" key="3">
    <source>
        <dbReference type="ARBA" id="ARBA00022781"/>
    </source>
</evidence>
<comment type="similarity">
    <text evidence="7">Belongs to the ATPase delta chain family.</text>
</comment>
<dbReference type="Proteomes" id="UP000256424">
    <property type="component" value="Unassembled WGS sequence"/>
</dbReference>
<evidence type="ECO:0000256" key="2">
    <source>
        <dbReference type="ARBA" id="ARBA00022448"/>
    </source>
</evidence>
<dbReference type="GO" id="GO:0045259">
    <property type="term" value="C:proton-transporting ATP synthase complex"/>
    <property type="evidence" value="ECO:0007669"/>
    <property type="project" value="UniProtKB-KW"/>
</dbReference>
<dbReference type="InterPro" id="IPR000711">
    <property type="entry name" value="ATPase_OSCP/dsu"/>
</dbReference>
<proteinExistence type="inferred from homology"/>
<evidence type="ECO:0000313" key="8">
    <source>
        <dbReference type="EMBL" id="RDU73652.1"/>
    </source>
</evidence>
<keyword evidence="5 7" id="KW-0472">Membrane</keyword>
<keyword evidence="4 7" id="KW-0406">Ion transport</keyword>
<evidence type="ECO:0000313" key="9">
    <source>
        <dbReference type="Proteomes" id="UP000256424"/>
    </source>
</evidence>
<keyword evidence="2 7" id="KW-0813">Transport</keyword>
<evidence type="ECO:0000256" key="7">
    <source>
        <dbReference type="HAMAP-Rule" id="MF_01416"/>
    </source>
</evidence>
<dbReference type="RefSeq" id="WP_104763697.1">
    <property type="nucleotide sequence ID" value="NZ_FZPM01000030.1"/>
</dbReference>
<reference evidence="8 9" key="1">
    <citation type="submission" date="2018-04" db="EMBL/GenBank/DDBJ databases">
        <title>Novel Campyloabacter and Helicobacter Species and Strains.</title>
        <authorList>
            <person name="Mannion A.J."/>
            <person name="Shen Z."/>
            <person name="Fox J.G."/>
        </authorList>
    </citation>
    <scope>NUCLEOTIDE SEQUENCE [LARGE SCALE GENOMIC DNA]</scope>
    <source>
        <strain evidence="8 9">MIT 97-5075</strain>
    </source>
</reference>
<organism evidence="8 9">
    <name type="scientific">Helicobacter aurati</name>
    <dbReference type="NCBI Taxonomy" id="137778"/>
    <lineage>
        <taxon>Bacteria</taxon>
        <taxon>Pseudomonadati</taxon>
        <taxon>Campylobacterota</taxon>
        <taxon>Epsilonproteobacteria</taxon>
        <taxon>Campylobacterales</taxon>
        <taxon>Helicobacteraceae</taxon>
        <taxon>Helicobacter</taxon>
    </lineage>
</organism>
<keyword evidence="7" id="KW-1003">Cell membrane</keyword>
<dbReference type="Gene3D" id="1.10.520.20">
    <property type="entry name" value="N-terminal domain of the delta subunit of the F1F0-ATP synthase"/>
    <property type="match status" value="1"/>
</dbReference>
<dbReference type="GO" id="GO:0005886">
    <property type="term" value="C:plasma membrane"/>
    <property type="evidence" value="ECO:0007669"/>
    <property type="project" value="UniProtKB-SubCell"/>
</dbReference>
<accession>A0A3D8J896</accession>
<keyword evidence="3 7" id="KW-0375">Hydrogen ion transport</keyword>
<dbReference type="InterPro" id="IPR026015">
    <property type="entry name" value="ATP_synth_OSCP/delta_N_sf"/>
</dbReference>
<name>A0A3D8J896_9HELI</name>
<dbReference type="OrthoDB" id="5339308at2"/>
<evidence type="ECO:0000256" key="1">
    <source>
        <dbReference type="ARBA" id="ARBA00004370"/>
    </source>
</evidence>
<keyword evidence="7" id="KW-0139">CF(1)</keyword>
<comment type="function">
    <text evidence="7">This protein is part of the stalk that links CF(0) to CF(1). It either transmits conformational changes from CF(0) to CF(1) or is implicated in proton conduction.</text>
</comment>
<comment type="caution">
    <text evidence="8">The sequence shown here is derived from an EMBL/GenBank/DDBJ whole genome shotgun (WGS) entry which is preliminary data.</text>
</comment>
<keyword evidence="6 7" id="KW-0066">ATP synthesis</keyword>
<evidence type="ECO:0000256" key="4">
    <source>
        <dbReference type="ARBA" id="ARBA00023065"/>
    </source>
</evidence>
<dbReference type="GO" id="GO:0046933">
    <property type="term" value="F:proton-transporting ATP synthase activity, rotational mechanism"/>
    <property type="evidence" value="ECO:0007669"/>
    <property type="project" value="UniProtKB-UniRule"/>
</dbReference>
<comment type="function">
    <text evidence="7">F(1)F(0) ATP synthase produces ATP from ADP in the presence of a proton or sodium gradient. F-type ATPases consist of two structural domains, F(1) containing the extramembraneous catalytic core and F(0) containing the membrane proton channel, linked together by a central stalk and a peripheral stalk. During catalysis, ATP synthesis in the catalytic domain of F(1) is coupled via a rotary mechanism of the central stalk subunits to proton translocation.</text>
</comment>
<dbReference type="AlphaFoldDB" id="A0A3D8J896"/>
<protein>
    <recommendedName>
        <fullName evidence="7">ATP synthase subunit delta</fullName>
    </recommendedName>
    <alternativeName>
        <fullName evidence="7">ATP synthase F(1) sector subunit delta</fullName>
    </alternativeName>
    <alternativeName>
        <fullName evidence="7">F-type ATPase subunit delta</fullName>
        <shortName evidence="7">F-ATPase subunit delta</shortName>
    </alternativeName>
</protein>
<dbReference type="NCBIfam" id="NF006291">
    <property type="entry name" value="PRK08474.1"/>
    <property type="match status" value="1"/>
</dbReference>
<keyword evidence="9" id="KW-1185">Reference proteome</keyword>
<dbReference type="EMBL" id="NXLW01000001">
    <property type="protein sequence ID" value="RDU73652.1"/>
    <property type="molecule type" value="Genomic_DNA"/>
</dbReference>
<gene>
    <name evidence="7 8" type="primary">atpH</name>
    <name evidence="8" type="ORF">CQA66_00200</name>
</gene>